<evidence type="ECO:0000256" key="1">
    <source>
        <dbReference type="SAM" id="MobiDB-lite"/>
    </source>
</evidence>
<dbReference type="PANTHER" id="PTHR21068:SF43">
    <property type="entry name" value="SPARTIN"/>
    <property type="match status" value="1"/>
</dbReference>
<dbReference type="GeneID" id="19201697"/>
<name>A0A5M3N2I9_CONPW</name>
<dbReference type="InterPro" id="IPR009686">
    <property type="entry name" value="Senescence/spartin_C"/>
</dbReference>
<dbReference type="OMA" id="WDLGPES"/>
<feature type="compositionally biased region" description="Low complexity" evidence="1">
    <location>
        <begin position="480"/>
        <end position="494"/>
    </location>
</feature>
<feature type="compositionally biased region" description="Polar residues" evidence="1">
    <location>
        <begin position="419"/>
        <end position="429"/>
    </location>
</feature>
<reference evidence="4" key="1">
    <citation type="journal article" date="2012" name="Science">
        <title>The Paleozoic origin of enzymatic lignin decomposition reconstructed from 31 fungal genomes.</title>
        <authorList>
            <person name="Floudas D."/>
            <person name="Binder M."/>
            <person name="Riley R."/>
            <person name="Barry K."/>
            <person name="Blanchette R.A."/>
            <person name="Henrissat B."/>
            <person name="Martinez A.T."/>
            <person name="Otillar R."/>
            <person name="Spatafora J.W."/>
            <person name="Yadav J.S."/>
            <person name="Aerts A."/>
            <person name="Benoit I."/>
            <person name="Boyd A."/>
            <person name="Carlson A."/>
            <person name="Copeland A."/>
            <person name="Coutinho P.M."/>
            <person name="de Vries R.P."/>
            <person name="Ferreira P."/>
            <person name="Findley K."/>
            <person name="Foster B."/>
            <person name="Gaskell J."/>
            <person name="Glotzer D."/>
            <person name="Gorecki P."/>
            <person name="Heitman J."/>
            <person name="Hesse C."/>
            <person name="Hori C."/>
            <person name="Igarashi K."/>
            <person name="Jurgens J.A."/>
            <person name="Kallen N."/>
            <person name="Kersten P."/>
            <person name="Kohler A."/>
            <person name="Kuees U."/>
            <person name="Kumar T.K.A."/>
            <person name="Kuo A."/>
            <person name="LaButti K."/>
            <person name="Larrondo L.F."/>
            <person name="Lindquist E."/>
            <person name="Ling A."/>
            <person name="Lombard V."/>
            <person name="Lucas S."/>
            <person name="Lundell T."/>
            <person name="Martin R."/>
            <person name="McLaughlin D.J."/>
            <person name="Morgenstern I."/>
            <person name="Morin E."/>
            <person name="Murat C."/>
            <person name="Nagy L.G."/>
            <person name="Nolan M."/>
            <person name="Ohm R.A."/>
            <person name="Patyshakuliyeva A."/>
            <person name="Rokas A."/>
            <person name="Ruiz-Duenas F.J."/>
            <person name="Sabat G."/>
            <person name="Salamov A."/>
            <person name="Samejima M."/>
            <person name="Schmutz J."/>
            <person name="Slot J.C."/>
            <person name="St John F."/>
            <person name="Stenlid J."/>
            <person name="Sun H."/>
            <person name="Sun S."/>
            <person name="Syed K."/>
            <person name="Tsang A."/>
            <person name="Wiebenga A."/>
            <person name="Young D."/>
            <person name="Pisabarro A."/>
            <person name="Eastwood D.C."/>
            <person name="Martin F."/>
            <person name="Cullen D."/>
            <person name="Grigoriev I.V."/>
            <person name="Hibbett D.S."/>
        </authorList>
    </citation>
    <scope>NUCLEOTIDE SEQUENCE [LARGE SCALE GENOMIC DNA]</scope>
    <source>
        <strain evidence="4">RWD-64-598 SS2</strain>
    </source>
</reference>
<feature type="compositionally biased region" description="Low complexity" evidence="1">
    <location>
        <begin position="306"/>
        <end position="320"/>
    </location>
</feature>
<dbReference type="RefSeq" id="XP_007764985.1">
    <property type="nucleotide sequence ID" value="XM_007766795.1"/>
</dbReference>
<feature type="domain" description="Senescence" evidence="2">
    <location>
        <begin position="509"/>
        <end position="586"/>
    </location>
</feature>
<dbReference type="KEGG" id="cput:CONPUDRAFT_142054"/>
<dbReference type="Pfam" id="PF06911">
    <property type="entry name" value="Senescence"/>
    <property type="match status" value="2"/>
</dbReference>
<feature type="domain" description="Senescence" evidence="2">
    <location>
        <begin position="264"/>
        <end position="380"/>
    </location>
</feature>
<dbReference type="Proteomes" id="UP000053558">
    <property type="component" value="Unassembled WGS sequence"/>
</dbReference>
<gene>
    <name evidence="3" type="ORF">CONPUDRAFT_142054</name>
</gene>
<sequence length="602" mass="63276">MSVEAFSLLTLNNVALVGPDVNEHGFLSLECVTVPMPQPQPHPSPPGSWSSNEPSRDVFLLLRVNAYELPVDPTKPISVSVSSAGARVYTLRDPDDHSLVLTLAAPPPGDAGAHVLEDMDTLHGILEQYTEVREMANPGPPLPSREKMAARTQSQSQVPSGSGSRAGSALPKDVKSDSSPSYAKYENPHEELRGRLVFINENTGEVVGELENHNISEDASVREKGQENQPVVIEIPDSEKALEELADEDPHALFVRAIPPEDRDWITRSAELASHVIKGSTNLLLTTMTWGTTYYINHSAPNPYASGQTPTTSTPGTPGSKQAPPLPPRALVFLTSQNTRKSLATVHSVSAKAATVSSKTMVLLDRMIKRGATTLSGRSSTSTANAGVASANFGYAGPAVAAGGTPPVPGAFAGGGATSTWQSPFRSQTAPAGGGLKPPLPARAPSPSPPPPYSGSGPTGPEKPALPPRKGMADVYDVQSPVTTSAGPSSSSVSLEGAATPGERQPLKMRHRLLISADLLLSTFDSSVKQFVNVGSDNLGRAVAHKYGAEAAESAGLLTGTAKNVVAVYIDMRGVGRRAIVKRVGKEVLKQRLRKGNNTTRG</sequence>
<feature type="region of interest" description="Disordered" evidence="1">
    <location>
        <begin position="135"/>
        <end position="187"/>
    </location>
</feature>
<dbReference type="OrthoDB" id="20821at2759"/>
<accession>A0A5M3N2I9</accession>
<dbReference type="EMBL" id="JH711574">
    <property type="protein sequence ID" value="EIW85526.1"/>
    <property type="molecule type" value="Genomic_DNA"/>
</dbReference>
<organism evidence="3 4">
    <name type="scientific">Coniophora puteana (strain RWD-64-598)</name>
    <name type="common">Brown rot fungus</name>
    <dbReference type="NCBI Taxonomy" id="741705"/>
    <lineage>
        <taxon>Eukaryota</taxon>
        <taxon>Fungi</taxon>
        <taxon>Dikarya</taxon>
        <taxon>Basidiomycota</taxon>
        <taxon>Agaricomycotina</taxon>
        <taxon>Agaricomycetes</taxon>
        <taxon>Agaricomycetidae</taxon>
        <taxon>Boletales</taxon>
        <taxon>Coniophorineae</taxon>
        <taxon>Coniophoraceae</taxon>
        <taxon>Coniophora</taxon>
    </lineage>
</organism>
<evidence type="ECO:0000313" key="3">
    <source>
        <dbReference type="EMBL" id="EIW85526.1"/>
    </source>
</evidence>
<proteinExistence type="predicted"/>
<feature type="region of interest" description="Disordered" evidence="1">
    <location>
        <begin position="411"/>
        <end position="505"/>
    </location>
</feature>
<comment type="caution">
    <text evidence="3">The sequence shown here is derived from an EMBL/GenBank/DDBJ whole genome shotgun (WGS) entry which is preliminary data.</text>
</comment>
<dbReference type="GO" id="GO:0005886">
    <property type="term" value="C:plasma membrane"/>
    <property type="evidence" value="ECO:0007669"/>
    <property type="project" value="TreeGrafter"/>
</dbReference>
<evidence type="ECO:0000313" key="4">
    <source>
        <dbReference type="Proteomes" id="UP000053558"/>
    </source>
</evidence>
<keyword evidence="4" id="KW-1185">Reference proteome</keyword>
<dbReference type="AlphaFoldDB" id="A0A5M3N2I9"/>
<evidence type="ECO:0000259" key="2">
    <source>
        <dbReference type="Pfam" id="PF06911"/>
    </source>
</evidence>
<protein>
    <recommendedName>
        <fullName evidence="2">Senescence domain-containing protein</fullName>
    </recommendedName>
</protein>
<dbReference type="GO" id="GO:0051301">
    <property type="term" value="P:cell division"/>
    <property type="evidence" value="ECO:0007669"/>
    <property type="project" value="TreeGrafter"/>
</dbReference>
<feature type="compositionally biased region" description="Pro residues" evidence="1">
    <location>
        <begin position="438"/>
        <end position="453"/>
    </location>
</feature>
<feature type="region of interest" description="Disordered" evidence="1">
    <location>
        <begin position="301"/>
        <end position="327"/>
    </location>
</feature>
<dbReference type="PANTHER" id="PTHR21068">
    <property type="entry name" value="SPARTIN"/>
    <property type="match status" value="1"/>
</dbReference>
<dbReference type="InterPro" id="IPR045036">
    <property type="entry name" value="Spartin-like"/>
</dbReference>
<feature type="compositionally biased region" description="Low complexity" evidence="1">
    <location>
        <begin position="153"/>
        <end position="163"/>
    </location>
</feature>